<reference evidence="1 2" key="1">
    <citation type="submission" date="2021-02" db="EMBL/GenBank/DDBJ databases">
        <title>Complete genome of Desulfoluna sp. strain ASN36.</title>
        <authorList>
            <person name="Takahashi A."/>
            <person name="Kojima H."/>
            <person name="Fukui M."/>
        </authorList>
    </citation>
    <scope>NUCLEOTIDE SEQUENCE [LARGE SCALE GENOMIC DNA]</scope>
    <source>
        <strain evidence="1 2">ASN36</strain>
    </source>
</reference>
<sequence length="99" mass="11369">MSLTTFYPKLRKMERSQKRASGGEVSHLESWFANAPDSRSPSRSHSLTGCARELRLKHTMAFVQPKGRFVDYSYIVKDEWFLNSLEKTLAPPAFCVPFL</sequence>
<gene>
    <name evidence="1" type="ORF">DSLASN_07910</name>
</gene>
<dbReference type="Proteomes" id="UP001320148">
    <property type="component" value="Chromosome"/>
</dbReference>
<accession>A0ABN6EZN9</accession>
<dbReference type="EMBL" id="AP024488">
    <property type="protein sequence ID" value="BCS95159.1"/>
    <property type="molecule type" value="Genomic_DNA"/>
</dbReference>
<proteinExistence type="predicted"/>
<organism evidence="1 2">
    <name type="scientific">Desulfoluna limicola</name>
    <dbReference type="NCBI Taxonomy" id="2810562"/>
    <lineage>
        <taxon>Bacteria</taxon>
        <taxon>Pseudomonadati</taxon>
        <taxon>Thermodesulfobacteriota</taxon>
        <taxon>Desulfobacteria</taxon>
        <taxon>Desulfobacterales</taxon>
        <taxon>Desulfolunaceae</taxon>
        <taxon>Desulfoluna</taxon>
    </lineage>
</organism>
<protein>
    <submittedName>
        <fullName evidence="1">Uncharacterized protein</fullName>
    </submittedName>
</protein>
<evidence type="ECO:0000313" key="2">
    <source>
        <dbReference type="Proteomes" id="UP001320148"/>
    </source>
</evidence>
<name>A0ABN6EZN9_9BACT</name>
<evidence type="ECO:0000313" key="1">
    <source>
        <dbReference type="EMBL" id="BCS95159.1"/>
    </source>
</evidence>
<keyword evidence="2" id="KW-1185">Reference proteome</keyword>